<feature type="region of interest" description="Disordered" evidence="1">
    <location>
        <begin position="244"/>
        <end position="267"/>
    </location>
</feature>
<gene>
    <name evidence="2" type="ORF">TW81_02250</name>
</gene>
<dbReference type="AlphaFoldDB" id="A0A0F4NRW6"/>
<comment type="caution">
    <text evidence="2">The sequence shown here is derived from an EMBL/GenBank/DDBJ whole genome shotgun (WGS) entry which is preliminary data.</text>
</comment>
<feature type="region of interest" description="Disordered" evidence="1">
    <location>
        <begin position="1"/>
        <end position="86"/>
    </location>
</feature>
<feature type="compositionally biased region" description="Basic and acidic residues" evidence="1">
    <location>
        <begin position="7"/>
        <end position="45"/>
    </location>
</feature>
<sequence>MGYTPRETTDRGSMSREANQSRRDEREARERNERNRERREEEARRKAAAQAEQQQERERQERVQREAYQAEARTIEAPPEEAPTFVDNTLSAIRTATLGISEEEAKQEYKRYIQHMKNDPDFQGERFENQFGQSFANHAMNTKVGSFIDAMADMIPNPIAKAGAQLGGGLLSSSQSYDTNPDIQSIANDIADARQMANFGDLAGFINPAFGAVAGGIVDHFNAERVANISPHAREAYDALQASNNMPTFSDRGNRDRNQSQGLLAPSGPTLYYDNPVAFEQQQGNHNWSSDWLEQRRRLMGMS</sequence>
<evidence type="ECO:0000256" key="1">
    <source>
        <dbReference type="SAM" id="MobiDB-lite"/>
    </source>
</evidence>
<protein>
    <submittedName>
        <fullName evidence="2">Uncharacterized protein</fullName>
    </submittedName>
</protein>
<name>A0A0F4NRW6_9VIBR</name>
<evidence type="ECO:0000313" key="2">
    <source>
        <dbReference type="EMBL" id="KJY84836.1"/>
    </source>
</evidence>
<organism evidence="2 3">
    <name type="scientific">Vibrio galatheae</name>
    <dbReference type="NCBI Taxonomy" id="579748"/>
    <lineage>
        <taxon>Bacteria</taxon>
        <taxon>Pseudomonadati</taxon>
        <taxon>Pseudomonadota</taxon>
        <taxon>Gammaproteobacteria</taxon>
        <taxon>Vibrionales</taxon>
        <taxon>Vibrionaceae</taxon>
        <taxon>Vibrio</taxon>
    </lineage>
</organism>
<keyword evidence="3" id="KW-1185">Reference proteome</keyword>
<dbReference type="EMBL" id="JXXV01000006">
    <property type="protein sequence ID" value="KJY84836.1"/>
    <property type="molecule type" value="Genomic_DNA"/>
</dbReference>
<evidence type="ECO:0000313" key="3">
    <source>
        <dbReference type="Proteomes" id="UP000033673"/>
    </source>
</evidence>
<dbReference type="RefSeq" id="WP_045954103.1">
    <property type="nucleotide sequence ID" value="NZ_JXXV01000006.1"/>
</dbReference>
<dbReference type="PATRIC" id="fig|579748.3.peg.467"/>
<dbReference type="STRING" id="579748.TW81_02250"/>
<dbReference type="Proteomes" id="UP000033673">
    <property type="component" value="Unassembled WGS sequence"/>
</dbReference>
<proteinExistence type="predicted"/>
<feature type="compositionally biased region" description="Basic and acidic residues" evidence="1">
    <location>
        <begin position="54"/>
        <end position="65"/>
    </location>
</feature>
<reference evidence="2 3" key="1">
    <citation type="journal article" date="2015" name="BMC Genomics">
        <title>Genome mining reveals unlocked bioactive potential of marine Gram-negative bacteria.</title>
        <authorList>
            <person name="Machado H."/>
            <person name="Sonnenschein E.C."/>
            <person name="Melchiorsen J."/>
            <person name="Gram L."/>
        </authorList>
    </citation>
    <scope>NUCLEOTIDE SEQUENCE [LARGE SCALE GENOMIC DNA]</scope>
    <source>
        <strain evidence="2 3">S2757</strain>
    </source>
</reference>
<accession>A0A0F4NRW6</accession>